<keyword evidence="1" id="KW-0436">Ligase</keyword>
<evidence type="ECO:0000313" key="6">
    <source>
        <dbReference type="EMBL" id="MBB4764797.1"/>
    </source>
</evidence>
<keyword evidence="2 4" id="KW-0547">Nucleotide-binding</keyword>
<dbReference type="Proteomes" id="UP000578112">
    <property type="component" value="Unassembled WGS sequence"/>
</dbReference>
<dbReference type="Pfam" id="PF13535">
    <property type="entry name" value="ATP-grasp_4"/>
    <property type="match status" value="1"/>
</dbReference>
<dbReference type="PANTHER" id="PTHR43585:SF2">
    <property type="entry name" value="ATP-GRASP ENZYME FSQD"/>
    <property type="match status" value="1"/>
</dbReference>
<dbReference type="Gene3D" id="3.30.1490.20">
    <property type="entry name" value="ATP-grasp fold, A domain"/>
    <property type="match status" value="1"/>
</dbReference>
<comment type="caution">
    <text evidence="6">The sequence shown here is derived from an EMBL/GenBank/DDBJ whole genome shotgun (WGS) entry which is preliminary data.</text>
</comment>
<keyword evidence="3 4" id="KW-0067">ATP-binding</keyword>
<proteinExistence type="predicted"/>
<dbReference type="PANTHER" id="PTHR43585">
    <property type="entry name" value="FUMIPYRROLE BIOSYNTHESIS PROTEIN C"/>
    <property type="match status" value="1"/>
</dbReference>
<dbReference type="AlphaFoldDB" id="A0A7W7MSI9"/>
<dbReference type="Gene3D" id="3.30.470.20">
    <property type="entry name" value="ATP-grasp fold, B domain"/>
    <property type="match status" value="1"/>
</dbReference>
<reference evidence="6 7" key="1">
    <citation type="submission" date="2020-08" db="EMBL/GenBank/DDBJ databases">
        <title>Sequencing the genomes of 1000 actinobacteria strains.</title>
        <authorList>
            <person name="Klenk H.-P."/>
        </authorList>
    </citation>
    <scope>NUCLEOTIDE SEQUENCE [LARGE SCALE GENOMIC DNA]</scope>
    <source>
        <strain evidence="6 7">DSM 43149</strain>
    </source>
</reference>
<dbReference type="InterPro" id="IPR011761">
    <property type="entry name" value="ATP-grasp"/>
</dbReference>
<dbReference type="GO" id="GO:0016874">
    <property type="term" value="F:ligase activity"/>
    <property type="evidence" value="ECO:0007669"/>
    <property type="project" value="UniProtKB-KW"/>
</dbReference>
<dbReference type="PROSITE" id="PS50975">
    <property type="entry name" value="ATP_GRASP"/>
    <property type="match status" value="1"/>
</dbReference>
<organism evidence="6 7">
    <name type="scientific">Actinoplanes digitatis</name>
    <dbReference type="NCBI Taxonomy" id="1868"/>
    <lineage>
        <taxon>Bacteria</taxon>
        <taxon>Bacillati</taxon>
        <taxon>Actinomycetota</taxon>
        <taxon>Actinomycetes</taxon>
        <taxon>Micromonosporales</taxon>
        <taxon>Micromonosporaceae</taxon>
        <taxon>Actinoplanes</taxon>
    </lineage>
</organism>
<accession>A0A7W7MSI9</accession>
<protein>
    <recommendedName>
        <fullName evidence="5">ATP-grasp domain-containing protein</fullName>
    </recommendedName>
</protein>
<evidence type="ECO:0000256" key="2">
    <source>
        <dbReference type="ARBA" id="ARBA00022741"/>
    </source>
</evidence>
<keyword evidence="7" id="KW-1185">Reference proteome</keyword>
<dbReference type="RefSeq" id="WP_184995946.1">
    <property type="nucleotide sequence ID" value="NZ_BOMK01000003.1"/>
</dbReference>
<dbReference type="EMBL" id="JACHNH010000001">
    <property type="protein sequence ID" value="MBB4764797.1"/>
    <property type="molecule type" value="Genomic_DNA"/>
</dbReference>
<name>A0A7W7MSI9_9ACTN</name>
<dbReference type="GO" id="GO:0005524">
    <property type="term" value="F:ATP binding"/>
    <property type="evidence" value="ECO:0007669"/>
    <property type="project" value="UniProtKB-UniRule"/>
</dbReference>
<dbReference type="GO" id="GO:0046872">
    <property type="term" value="F:metal ion binding"/>
    <property type="evidence" value="ECO:0007669"/>
    <property type="project" value="InterPro"/>
</dbReference>
<evidence type="ECO:0000256" key="4">
    <source>
        <dbReference type="PROSITE-ProRule" id="PRU00409"/>
    </source>
</evidence>
<dbReference type="InterPro" id="IPR052032">
    <property type="entry name" value="ATP-dep_AA_Ligase"/>
</dbReference>
<evidence type="ECO:0000256" key="3">
    <source>
        <dbReference type="ARBA" id="ARBA00022840"/>
    </source>
</evidence>
<evidence type="ECO:0000256" key="1">
    <source>
        <dbReference type="ARBA" id="ARBA00022598"/>
    </source>
</evidence>
<dbReference type="InterPro" id="IPR013815">
    <property type="entry name" value="ATP_grasp_subdomain_1"/>
</dbReference>
<dbReference type="SUPFAM" id="SSF56059">
    <property type="entry name" value="Glutathione synthetase ATP-binding domain-like"/>
    <property type="match status" value="1"/>
</dbReference>
<dbReference type="Gene3D" id="3.40.50.20">
    <property type="match status" value="1"/>
</dbReference>
<gene>
    <name evidence="6" type="ORF">BJ971_005353</name>
</gene>
<sequence>MNVVMLSPGYPAEMAYFTRALAAVGATVIGVGDQPPSELPAAARDALAHYEHVSLADDDAVLAALHGLARNARIEQVECLWEPYMVLAARIRESFGLPGLTVAQTVPFRDKERMKQAIDAAGIRTPRHAAATSVHGVWEAAERIGYPMIVKPIAGAGSADTYRIDGPEELSTVLPLLRHVAEVSVEEFIDGEEFTYDTICANGSVLFENMLWYRPRPLQMKQHEWISPVSISLRDLEVPDLRAGREMGAAVIAALGFTTGFTHMEWYRKDDGEAVFGEIGARVAGARVADLMNYATAGDVYVAWAEAVVHGRLSRPLERRYNAGAVFKRARGAGAITRVEGLEKLLTEYGDAVAMIDLLPVGAQRRDWQATVTSDGTVIVRHTELQPVIEMTERFAADLQLYAG</sequence>
<evidence type="ECO:0000313" key="7">
    <source>
        <dbReference type="Proteomes" id="UP000578112"/>
    </source>
</evidence>
<evidence type="ECO:0000259" key="5">
    <source>
        <dbReference type="PROSITE" id="PS50975"/>
    </source>
</evidence>
<feature type="domain" description="ATP-grasp" evidence="5">
    <location>
        <begin position="115"/>
        <end position="309"/>
    </location>
</feature>